<gene>
    <name evidence="6" type="ORF">DFR74_10577</name>
</gene>
<evidence type="ECO:0000256" key="2">
    <source>
        <dbReference type="ARBA" id="ARBA00022801"/>
    </source>
</evidence>
<dbReference type="OrthoDB" id="3199405at2"/>
<dbReference type="GO" id="GO:0016787">
    <property type="term" value="F:hydrolase activity"/>
    <property type="evidence" value="ECO:0007669"/>
    <property type="project" value="UniProtKB-KW"/>
</dbReference>
<dbReference type="EMBL" id="QNRE01000005">
    <property type="protein sequence ID" value="RBO90675.1"/>
    <property type="molecule type" value="Genomic_DNA"/>
</dbReference>
<feature type="domain" description="Carboxylesterase type B" evidence="5">
    <location>
        <begin position="7"/>
        <end position="223"/>
    </location>
</feature>
<dbReference type="PROSITE" id="PS00122">
    <property type="entry name" value="CARBOXYLESTERASE_B_1"/>
    <property type="match status" value="1"/>
</dbReference>
<dbReference type="Pfam" id="PF00135">
    <property type="entry name" value="COesterase"/>
    <property type="match status" value="1"/>
</dbReference>
<dbReference type="STRING" id="1210090.GCA_001613185_01655"/>
<dbReference type="InterPro" id="IPR002018">
    <property type="entry name" value="CarbesteraseB"/>
</dbReference>
<evidence type="ECO:0000259" key="5">
    <source>
        <dbReference type="Pfam" id="PF00135"/>
    </source>
</evidence>
<dbReference type="InterPro" id="IPR050309">
    <property type="entry name" value="Type-B_Carboxylest/Lipase"/>
</dbReference>
<reference evidence="6 7" key="1">
    <citation type="submission" date="2018-06" db="EMBL/GenBank/DDBJ databases">
        <title>Genomic Encyclopedia of Type Strains, Phase IV (KMG-IV): sequencing the most valuable type-strain genomes for metagenomic binning, comparative biology and taxonomic classification.</title>
        <authorList>
            <person name="Goeker M."/>
        </authorList>
    </citation>
    <scope>NUCLEOTIDE SEQUENCE [LARGE SCALE GENOMIC DNA]</scope>
    <source>
        <strain evidence="6 7">DSM 44599</strain>
    </source>
</reference>
<protein>
    <recommendedName>
        <fullName evidence="3">Carboxylic ester hydrolase</fullName>
        <ecNumber evidence="3">3.1.1.-</ecNumber>
    </recommendedName>
</protein>
<dbReference type="InterPro" id="IPR019826">
    <property type="entry name" value="Carboxylesterase_B_AS"/>
</dbReference>
<proteinExistence type="inferred from homology"/>
<keyword evidence="2 3" id="KW-0378">Hydrolase</keyword>
<dbReference type="PANTHER" id="PTHR11559">
    <property type="entry name" value="CARBOXYLESTERASE"/>
    <property type="match status" value="1"/>
</dbReference>
<evidence type="ECO:0000313" key="7">
    <source>
        <dbReference type="Proteomes" id="UP000252586"/>
    </source>
</evidence>
<dbReference type="AlphaFoldDB" id="A0A366DL61"/>
<keyword evidence="7" id="KW-1185">Reference proteome</keyword>
<organism evidence="6 7">
    <name type="scientific">Nocardia puris</name>
    <dbReference type="NCBI Taxonomy" id="208602"/>
    <lineage>
        <taxon>Bacteria</taxon>
        <taxon>Bacillati</taxon>
        <taxon>Actinomycetota</taxon>
        <taxon>Actinomycetes</taxon>
        <taxon>Mycobacteriales</taxon>
        <taxon>Nocardiaceae</taxon>
        <taxon>Nocardia</taxon>
    </lineage>
</organism>
<feature type="region of interest" description="Disordered" evidence="4">
    <location>
        <begin position="33"/>
        <end position="54"/>
    </location>
</feature>
<dbReference type="EC" id="3.1.1.-" evidence="3"/>
<evidence type="ECO:0000313" key="6">
    <source>
        <dbReference type="EMBL" id="RBO90675.1"/>
    </source>
</evidence>
<dbReference type="Gene3D" id="3.40.50.1820">
    <property type="entry name" value="alpha/beta hydrolase"/>
    <property type="match status" value="1"/>
</dbReference>
<dbReference type="RefSeq" id="WP_067505894.1">
    <property type="nucleotide sequence ID" value="NZ_CP107943.1"/>
</dbReference>
<dbReference type="InterPro" id="IPR029058">
    <property type="entry name" value="AB_hydrolase_fold"/>
</dbReference>
<evidence type="ECO:0000256" key="3">
    <source>
        <dbReference type="RuleBase" id="RU361235"/>
    </source>
</evidence>
<evidence type="ECO:0000256" key="4">
    <source>
        <dbReference type="SAM" id="MobiDB-lite"/>
    </source>
</evidence>
<accession>A0A366DL61</accession>
<dbReference type="SUPFAM" id="SSF53474">
    <property type="entry name" value="alpha/beta-Hydrolases"/>
    <property type="match status" value="1"/>
</dbReference>
<comment type="similarity">
    <text evidence="1 3">Belongs to the type-B carboxylesterase/lipase family.</text>
</comment>
<comment type="caution">
    <text evidence="6">The sequence shown here is derived from an EMBL/GenBank/DDBJ whole genome shotgun (WGS) entry which is preliminary data.</text>
</comment>
<sequence length="444" mass="47271">MDSVVAPSGRWNGIETEGVVTFRGIRYARASRFGPPEREPVSKTPIDATSRHTTAPQLPPRLAVVMGLASPLEQSEDCLVLTVTAPADVREPRAVLVWLHGGAYLTGSGEWNLYDADRLVRETGIVVVSVSYRIGVLGYLRAQGVSPGNLGLVDQLAALEWVRENIAAFGGDPGRVTLAGQSAGAHSVVALLGMERARGLFARAIVQSAPFGVGFHTPERAERAGAVFLAELDGDPRSASVPEVLAAQGRAVRRLAGPGGLNSAPPFLPVAGVEPLPGDALWRAEVRHRAAGIQVIVGCTAEEMRAFFDGPHPVWDAVRRVPVLGRRFVSAAGALVGRKVFADGVFEFADLLAAAGARVYCHRFHAPHPDNPFGACHCIELPLLFGAAEDWRDAPMVRPLDPAGLDAAGIGTRRRWAEFVRTGAVGDGAWPPHRPGSRFARQLP</sequence>
<evidence type="ECO:0000256" key="1">
    <source>
        <dbReference type="ARBA" id="ARBA00005964"/>
    </source>
</evidence>
<dbReference type="Proteomes" id="UP000252586">
    <property type="component" value="Unassembled WGS sequence"/>
</dbReference>
<name>A0A366DL61_9NOCA</name>